<dbReference type="InterPro" id="IPR048365">
    <property type="entry name" value="TNP-like_RNaseH_N"/>
</dbReference>
<dbReference type="InterPro" id="IPR052224">
    <property type="entry name" value="THAP_domain_protein"/>
</dbReference>
<dbReference type="PROSITE" id="PS50950">
    <property type="entry name" value="ZF_THAP"/>
    <property type="match status" value="1"/>
</dbReference>
<feature type="coiled-coil region" evidence="6">
    <location>
        <begin position="137"/>
        <end position="192"/>
    </location>
</feature>
<dbReference type="SUPFAM" id="SSF57716">
    <property type="entry name" value="Glucocorticoid receptor-like (DNA-binding domain)"/>
    <property type="match status" value="1"/>
</dbReference>
<keyword evidence="6" id="KW-0175">Coiled coil</keyword>
<accession>Q1KZX7</accession>
<evidence type="ECO:0000259" key="7">
    <source>
        <dbReference type="PROSITE" id="PS50950"/>
    </source>
</evidence>
<dbReference type="Pfam" id="PF05485">
    <property type="entry name" value="THAP"/>
    <property type="match status" value="1"/>
</dbReference>
<sequence length="879" mass="100974">MPRSCAAAFCKNNAENVKKRGLNITFHSFPSDDSLPKWIDFCKRDEHWKPTKISTVCSLHFKPDDYQMAKSSLPQTLPVLKRLKPYAIPSLIQPADFIQNEPSNMTAPLKECNQPNVEFQTDSEYFSDVENVPSQTIIDMKRELDQVKEDNRKLIEVNTNLRDKLHSYFNENKRLKAEIDNLQKHISKKDAGIDEAALVTAMKERLKPTLSENQIDIILKKKKRVVWTKEEIGSALTLKYFGLRCYKYLAKDRKFPLPADATLKRYTKNLVVKEGILDDVLKLISNLTSTFTEKDRLCALSFDEMKVNRIIELDKASDEIIGPHNYLQVVMARGLCNKWKQPVYIGFDKKMTKEILLKIIEKLSEININVVAIISDNCSTNVSCWKELGAKDYERPYFQHPTTLNNVYVIPDAPHLLKLLRNWFLDSGFTYNGKHIKADLLFDMIASRNETEITPLYKLSKTHLVMTPQERQNVRRAAQLLSHTTAISLRRYFKNNAEATDLANFIEKVDLWFSISNSYSPFAKLDYKKSYTASDDQIKALDEMFEIVSNMTVIGKHSLQIFQKSLLMQITSLKLLYDDLHKRHNISFISTHKLNQDVLENFFSQLRQIGGVYDHPSPMSCIHRIKMIILGKAPTFLKNQTDLEPSTFSCTDEYISSQIRTSIEIENEGSEQANDGDIISASIITSALNQPPVKQSIQSDTLSSRSSEMLSSVSSSAIELPEQDSDGLEYIMGYIGRQCFEKFPHLNLGNLSLNLNSDHSYSHPPSFVKHLSVAGLFVPSEAFLKQGYKMEKIFQKLHPNGNFNKKRYISKRLVKRLQKEFPELPLIVVQQFAKHRINIRIKFLNMKIANEKRVNNKRKAPSHSKTAKKCEKLQISCFV</sequence>
<dbReference type="SMART" id="SM00980">
    <property type="entry name" value="THAP"/>
    <property type="match status" value="1"/>
</dbReference>
<dbReference type="PANTHER" id="PTHR46927:SF3">
    <property type="entry name" value="THAP-TYPE DOMAIN-CONTAINING PROTEIN"/>
    <property type="match status" value="1"/>
</dbReference>
<evidence type="ECO:0000256" key="1">
    <source>
        <dbReference type="ARBA" id="ARBA00022723"/>
    </source>
</evidence>
<evidence type="ECO:0000256" key="6">
    <source>
        <dbReference type="SAM" id="Coils"/>
    </source>
</evidence>
<dbReference type="InterPro" id="IPR048367">
    <property type="entry name" value="TNP-like_RNaseH_C"/>
</dbReference>
<evidence type="ECO:0000256" key="3">
    <source>
        <dbReference type="ARBA" id="ARBA00022833"/>
    </source>
</evidence>
<evidence type="ECO:0000256" key="5">
    <source>
        <dbReference type="PROSITE-ProRule" id="PRU00309"/>
    </source>
</evidence>
<dbReference type="EMBL" id="DQ301496">
    <property type="protein sequence ID" value="ABC16633.1"/>
    <property type="molecule type" value="Genomic_DNA"/>
</dbReference>
<dbReference type="InterPro" id="IPR038441">
    <property type="entry name" value="THAP_Znf_sf"/>
</dbReference>
<dbReference type="AlphaFoldDB" id="Q1KZX7"/>
<reference evidence="8" key="1">
    <citation type="journal article" date="2006" name="BMC Genomics">
        <title>P elements and MITE relatives in the whole genome sequence of Anopheles gambiae.</title>
        <authorList>
            <person name="Quesneville H."/>
            <person name="Nouaud D."/>
            <person name="Anxolabehere D."/>
        </authorList>
    </citation>
    <scope>NUCLEOTIDE SEQUENCE</scope>
    <source>
        <strain evidence="8">PEST</strain>
    </source>
</reference>
<evidence type="ECO:0000313" key="8">
    <source>
        <dbReference type="EMBL" id="ABC16633.1"/>
    </source>
</evidence>
<dbReference type="InterPro" id="IPR048366">
    <property type="entry name" value="TNP-like_GBD"/>
</dbReference>
<dbReference type="PANTHER" id="PTHR46927">
    <property type="entry name" value="AGAP005574-PA"/>
    <property type="match status" value="1"/>
</dbReference>
<protein>
    <submittedName>
        <fullName evidence="8">Transposase</fullName>
    </submittedName>
</protein>
<dbReference type="Pfam" id="PF21789">
    <property type="entry name" value="TNP-like_RNaseH_C"/>
    <property type="match status" value="1"/>
</dbReference>
<dbReference type="Pfam" id="PF12596">
    <property type="entry name" value="Tnp_P_element_C"/>
    <property type="match status" value="1"/>
</dbReference>
<dbReference type="InterPro" id="IPR022242">
    <property type="entry name" value="TNP-like_C"/>
</dbReference>
<organism evidence="8">
    <name type="scientific">Anopheles gambiae str. PEST</name>
    <dbReference type="NCBI Taxonomy" id="180454"/>
    <lineage>
        <taxon>Eukaryota</taxon>
        <taxon>Metazoa</taxon>
        <taxon>Ecdysozoa</taxon>
        <taxon>Arthropoda</taxon>
        <taxon>Hexapoda</taxon>
        <taxon>Insecta</taxon>
        <taxon>Pterygota</taxon>
        <taxon>Neoptera</taxon>
        <taxon>Endopterygota</taxon>
        <taxon>Diptera</taxon>
        <taxon>Nematocera</taxon>
        <taxon>Culicoidea</taxon>
        <taxon>Culicidae</taxon>
        <taxon>Anophelinae</taxon>
        <taxon>Anopheles</taxon>
    </lineage>
</organism>
<keyword evidence="4 5" id="KW-0238">DNA-binding</keyword>
<dbReference type="GO" id="GO:0008270">
    <property type="term" value="F:zinc ion binding"/>
    <property type="evidence" value="ECO:0007669"/>
    <property type="project" value="UniProtKB-KW"/>
</dbReference>
<dbReference type="SMART" id="SM00692">
    <property type="entry name" value="DM3"/>
    <property type="match status" value="1"/>
</dbReference>
<dbReference type="InterPro" id="IPR006612">
    <property type="entry name" value="THAP_Znf"/>
</dbReference>
<keyword evidence="2 5" id="KW-0863">Zinc-finger</keyword>
<feature type="domain" description="THAP-type" evidence="7">
    <location>
        <begin position="1"/>
        <end position="92"/>
    </location>
</feature>
<proteinExistence type="predicted"/>
<keyword evidence="3" id="KW-0862">Zinc</keyword>
<name>Q1KZX7_ANOGA</name>
<dbReference type="GO" id="GO:0003677">
    <property type="term" value="F:DNA binding"/>
    <property type="evidence" value="ECO:0007669"/>
    <property type="project" value="UniProtKB-UniRule"/>
</dbReference>
<dbReference type="Pfam" id="PF21787">
    <property type="entry name" value="TNP-like_RNaseH_N"/>
    <property type="match status" value="1"/>
</dbReference>
<dbReference type="Gene3D" id="6.20.210.20">
    <property type="entry name" value="THAP domain"/>
    <property type="match status" value="1"/>
</dbReference>
<dbReference type="Pfam" id="PF21788">
    <property type="entry name" value="TNP-like_GBD"/>
    <property type="match status" value="1"/>
</dbReference>
<evidence type="ECO:0000256" key="4">
    <source>
        <dbReference type="ARBA" id="ARBA00023125"/>
    </source>
</evidence>
<keyword evidence="1" id="KW-0479">Metal-binding</keyword>
<evidence type="ECO:0000256" key="2">
    <source>
        <dbReference type="ARBA" id="ARBA00022771"/>
    </source>
</evidence>